<dbReference type="InterPro" id="IPR017937">
    <property type="entry name" value="Thioredoxin_CS"/>
</dbReference>
<dbReference type="PRINTS" id="PR00421">
    <property type="entry name" value="THIOREDOXIN"/>
</dbReference>
<protein>
    <recommendedName>
        <fullName evidence="5">Thioredoxin domain-containing protein</fullName>
    </recommendedName>
</protein>
<comment type="similarity">
    <text evidence="1">Belongs to the protein disulfide isomerase family.</text>
</comment>
<dbReference type="GO" id="GO:0003756">
    <property type="term" value="F:protein disulfide isomerase activity"/>
    <property type="evidence" value="ECO:0007669"/>
    <property type="project" value="TreeGrafter"/>
</dbReference>
<dbReference type="PANTHER" id="PTHR45672">
    <property type="entry name" value="PROTEIN DISULFIDE-ISOMERASE C17H9.14C-RELATED"/>
    <property type="match status" value="1"/>
</dbReference>
<dbReference type="PANTHER" id="PTHR45672:SF3">
    <property type="entry name" value="THIOREDOXIN DOMAIN-CONTAINING PROTEIN 5"/>
    <property type="match status" value="1"/>
</dbReference>
<feature type="domain" description="Thioredoxin" evidence="5">
    <location>
        <begin position="5"/>
        <end position="128"/>
    </location>
</feature>
<reference evidence="6" key="1">
    <citation type="submission" date="2021-01" db="EMBL/GenBank/DDBJ databases">
        <authorList>
            <person name="Corre E."/>
            <person name="Pelletier E."/>
            <person name="Niang G."/>
            <person name="Scheremetjew M."/>
            <person name="Finn R."/>
            <person name="Kale V."/>
            <person name="Holt S."/>
            <person name="Cochrane G."/>
            <person name="Meng A."/>
            <person name="Brown T."/>
            <person name="Cohen L."/>
        </authorList>
    </citation>
    <scope>NUCLEOTIDE SEQUENCE</scope>
    <source>
        <strain evidence="6">CCMP826</strain>
    </source>
</reference>
<evidence type="ECO:0000259" key="5">
    <source>
        <dbReference type="PROSITE" id="PS51352"/>
    </source>
</evidence>
<dbReference type="AlphaFoldDB" id="A0A7S2H1V2"/>
<dbReference type="InterPro" id="IPR013766">
    <property type="entry name" value="Thioredoxin_domain"/>
</dbReference>
<dbReference type="InterPro" id="IPR036249">
    <property type="entry name" value="Thioredoxin-like_sf"/>
</dbReference>
<keyword evidence="3" id="KW-0175">Coiled coil</keyword>
<dbReference type="Gene3D" id="3.40.30.10">
    <property type="entry name" value="Glutaredoxin"/>
    <property type="match status" value="1"/>
</dbReference>
<dbReference type="GO" id="GO:0006457">
    <property type="term" value="P:protein folding"/>
    <property type="evidence" value="ECO:0007669"/>
    <property type="project" value="TreeGrafter"/>
</dbReference>
<name>A0A7S2H1V2_9STRA</name>
<organism evidence="6">
    <name type="scientific">Helicotheca tamesis</name>
    <dbReference type="NCBI Taxonomy" id="374047"/>
    <lineage>
        <taxon>Eukaryota</taxon>
        <taxon>Sar</taxon>
        <taxon>Stramenopiles</taxon>
        <taxon>Ochrophyta</taxon>
        <taxon>Bacillariophyta</taxon>
        <taxon>Mediophyceae</taxon>
        <taxon>Lithodesmiophycidae</taxon>
        <taxon>Lithodesmiales</taxon>
        <taxon>Lithodesmiaceae</taxon>
        <taxon>Helicotheca</taxon>
    </lineage>
</organism>
<evidence type="ECO:0000313" key="6">
    <source>
        <dbReference type="EMBL" id="CAD9478104.1"/>
    </source>
</evidence>
<evidence type="ECO:0000256" key="2">
    <source>
        <dbReference type="ARBA" id="ARBA00022729"/>
    </source>
</evidence>
<evidence type="ECO:0000256" key="3">
    <source>
        <dbReference type="SAM" id="Coils"/>
    </source>
</evidence>
<feature type="coiled-coil region" evidence="3">
    <location>
        <begin position="155"/>
        <end position="204"/>
    </location>
</feature>
<evidence type="ECO:0000256" key="1">
    <source>
        <dbReference type="ARBA" id="ARBA00006347"/>
    </source>
</evidence>
<dbReference type="InterPro" id="IPR051063">
    <property type="entry name" value="PDI"/>
</dbReference>
<dbReference type="PROSITE" id="PS51352">
    <property type="entry name" value="THIOREDOXIN_2"/>
    <property type="match status" value="1"/>
</dbReference>
<feature type="signal peptide" evidence="4">
    <location>
        <begin position="1"/>
        <end position="20"/>
    </location>
</feature>
<proteinExistence type="inferred from homology"/>
<dbReference type="SUPFAM" id="SSF52833">
    <property type="entry name" value="Thioredoxin-like"/>
    <property type="match status" value="1"/>
</dbReference>
<dbReference type="EMBL" id="HBGV01004962">
    <property type="protein sequence ID" value="CAD9478104.1"/>
    <property type="molecule type" value="Transcribed_RNA"/>
</dbReference>
<evidence type="ECO:0000256" key="4">
    <source>
        <dbReference type="SAM" id="SignalP"/>
    </source>
</evidence>
<keyword evidence="2 4" id="KW-0732">Signal</keyword>
<feature type="chain" id="PRO_5031311499" description="Thioredoxin domain-containing protein" evidence="4">
    <location>
        <begin position="21"/>
        <end position="227"/>
    </location>
</feature>
<gene>
    <name evidence="6" type="ORF">HTAM1171_LOCUS2991</name>
</gene>
<accession>A0A7S2H1V2</accession>
<sequence>MKFSTLAATILSSVATFTNAEGVTSLTAENYASLTDGKMVFIKFFAPWCGHCKNMAPDWEKLAADWDGSEVGLIAEVDCTSEDKGDLCEENGVTGFPTIKYGDPLALEDYEGGREYEELAVFAKENLKPFCSPSNLDLCDEEEKATIAKLQGMSVEELDEAIDAVDKELEEAEEQAEESIEKLQEEYEKIMHELEEKIKSAKKKYNYGTMKSIYMQKEKADGAKEEL</sequence>
<dbReference type="GO" id="GO:0005783">
    <property type="term" value="C:endoplasmic reticulum"/>
    <property type="evidence" value="ECO:0007669"/>
    <property type="project" value="TreeGrafter"/>
</dbReference>
<dbReference type="PROSITE" id="PS00194">
    <property type="entry name" value="THIOREDOXIN_1"/>
    <property type="match status" value="1"/>
</dbReference>
<dbReference type="Pfam" id="PF00085">
    <property type="entry name" value="Thioredoxin"/>
    <property type="match status" value="1"/>
</dbReference>